<protein>
    <submittedName>
        <fullName evidence="1">Uncharacterized protein</fullName>
    </submittedName>
</protein>
<reference evidence="2" key="1">
    <citation type="journal article" date="2019" name="Int. J. Syst. Evol. Microbiol.">
        <title>The Global Catalogue of Microorganisms (GCM) 10K type strain sequencing project: providing services to taxonomists for standard genome sequencing and annotation.</title>
        <authorList>
            <consortium name="The Broad Institute Genomics Platform"/>
            <consortium name="The Broad Institute Genome Sequencing Center for Infectious Disease"/>
            <person name="Wu L."/>
            <person name="Ma J."/>
        </authorList>
    </citation>
    <scope>NUCLEOTIDE SEQUENCE [LARGE SCALE GENOMIC DNA]</scope>
    <source>
        <strain evidence="2">CCUG 58760</strain>
    </source>
</reference>
<dbReference type="RefSeq" id="WP_376994295.1">
    <property type="nucleotide sequence ID" value="NZ_JBHSLC010000007.1"/>
</dbReference>
<organism evidence="1 2">
    <name type="scientific">Azospirillum himalayense</name>
    <dbReference type="NCBI Taxonomy" id="654847"/>
    <lineage>
        <taxon>Bacteria</taxon>
        <taxon>Pseudomonadati</taxon>
        <taxon>Pseudomonadota</taxon>
        <taxon>Alphaproteobacteria</taxon>
        <taxon>Rhodospirillales</taxon>
        <taxon>Azospirillaceae</taxon>
        <taxon>Azospirillum</taxon>
    </lineage>
</organism>
<dbReference type="Proteomes" id="UP001596166">
    <property type="component" value="Unassembled WGS sequence"/>
</dbReference>
<proteinExistence type="predicted"/>
<dbReference type="EMBL" id="JBHSLC010000007">
    <property type="protein sequence ID" value="MFC5354542.1"/>
    <property type="molecule type" value="Genomic_DNA"/>
</dbReference>
<keyword evidence="2" id="KW-1185">Reference proteome</keyword>
<gene>
    <name evidence="1" type="ORF">ACFPMG_05930</name>
</gene>
<evidence type="ECO:0000313" key="2">
    <source>
        <dbReference type="Proteomes" id="UP001596166"/>
    </source>
</evidence>
<accession>A0ABW0G356</accession>
<evidence type="ECO:0000313" key="1">
    <source>
        <dbReference type="EMBL" id="MFC5354542.1"/>
    </source>
</evidence>
<sequence length="88" mass="9383">MERRHDGTPPLGALRAAVLDGAERYALLAHAAALRLHDRLAAEARCGSAHRRRALPADRTATDVWLARLTAALTDHRNAASALVRAGG</sequence>
<name>A0ABW0G356_9PROT</name>
<comment type="caution">
    <text evidence="1">The sequence shown here is derived from an EMBL/GenBank/DDBJ whole genome shotgun (WGS) entry which is preliminary data.</text>
</comment>